<dbReference type="AlphaFoldDB" id="A0A4U7AZE4"/>
<accession>A0A4U7AZE4</accession>
<feature type="compositionally biased region" description="Polar residues" evidence="1">
    <location>
        <begin position="1"/>
        <end position="10"/>
    </location>
</feature>
<organism evidence="2 3">
    <name type="scientific">Elsinoe australis</name>
    <dbReference type="NCBI Taxonomy" id="40998"/>
    <lineage>
        <taxon>Eukaryota</taxon>
        <taxon>Fungi</taxon>
        <taxon>Dikarya</taxon>
        <taxon>Ascomycota</taxon>
        <taxon>Pezizomycotina</taxon>
        <taxon>Dothideomycetes</taxon>
        <taxon>Dothideomycetidae</taxon>
        <taxon>Myriangiales</taxon>
        <taxon>Elsinoaceae</taxon>
        <taxon>Elsinoe</taxon>
    </lineage>
</organism>
<evidence type="ECO:0000313" key="2">
    <source>
        <dbReference type="EMBL" id="TKX23789.1"/>
    </source>
</evidence>
<evidence type="ECO:0000313" key="3">
    <source>
        <dbReference type="Proteomes" id="UP000308133"/>
    </source>
</evidence>
<evidence type="ECO:0000256" key="1">
    <source>
        <dbReference type="SAM" id="MobiDB-lite"/>
    </source>
</evidence>
<feature type="region of interest" description="Disordered" evidence="1">
    <location>
        <begin position="1"/>
        <end position="41"/>
    </location>
</feature>
<comment type="caution">
    <text evidence="2">The sequence shown here is derived from an EMBL/GenBank/DDBJ whole genome shotgun (WGS) entry which is preliminary data.</text>
</comment>
<dbReference type="EMBL" id="PTQR01000051">
    <property type="protein sequence ID" value="TKX23789.1"/>
    <property type="molecule type" value="Genomic_DNA"/>
</dbReference>
<reference evidence="2 3" key="1">
    <citation type="submission" date="2018-02" db="EMBL/GenBank/DDBJ databases">
        <title>Draft genome sequences of Elsinoe sp., causing black scab on jojoba.</title>
        <authorList>
            <person name="Stodart B."/>
            <person name="Jeffress S."/>
            <person name="Ash G."/>
            <person name="Arun Chinnappa K."/>
        </authorList>
    </citation>
    <scope>NUCLEOTIDE SEQUENCE [LARGE SCALE GENOMIC DNA]</scope>
    <source>
        <strain evidence="2 3">Hillstone_2</strain>
    </source>
</reference>
<protein>
    <submittedName>
        <fullName evidence="2">Uncharacterized protein</fullName>
    </submittedName>
</protein>
<gene>
    <name evidence="2" type="ORF">C1H76_3988</name>
</gene>
<name>A0A4U7AZE4_9PEZI</name>
<dbReference type="Proteomes" id="UP000308133">
    <property type="component" value="Unassembled WGS sequence"/>
</dbReference>
<sequence length="263" mass="30036">MSLASNNSTQSDDEPLKASMHASDAPAAPSELQNDHNKPSLMTFPDEIKTRIFTMESCPHKALKPLLKASSYLPREVVYLHERQAFRQHRPAHRRPNGALRYDCSFVATHSMGPPNPDLLKPFPTLFNTVTCLCSEINTDLNYTSVLKRYMRLLDLSIKLSGLSVVFCTVNCQGLTPGAGSMGSLMQEWPSYRLPMRVDILYHYLWAWLFEELPGIEETRYAAVREDVYKLCRVLEIVKAWEHHHEAQMLETWAGTILALWDE</sequence>
<proteinExistence type="predicted"/>